<sequence length="86" mass="9530">MSLSLGIVRERRRADIDGWSEKAGASLLGSFAARLVKDKSAVVAALTEPWSNRQTEIQITRLKLAKSQMFGRRSLDLLEARLFGAI</sequence>
<dbReference type="AlphaFoldDB" id="A0A4Z0NMF5"/>
<organism evidence="1 2">
    <name type="scientific">Methylobacterium nonmethylotrophicum</name>
    <dbReference type="NCBI Taxonomy" id="1141884"/>
    <lineage>
        <taxon>Bacteria</taxon>
        <taxon>Pseudomonadati</taxon>
        <taxon>Pseudomonadota</taxon>
        <taxon>Alphaproteobacteria</taxon>
        <taxon>Hyphomicrobiales</taxon>
        <taxon>Methylobacteriaceae</taxon>
        <taxon>Methylobacterium</taxon>
    </lineage>
</organism>
<evidence type="ECO:0000313" key="1">
    <source>
        <dbReference type="EMBL" id="TGD97749.1"/>
    </source>
</evidence>
<dbReference type="EMBL" id="SRLB01000013">
    <property type="protein sequence ID" value="TGD97749.1"/>
    <property type="molecule type" value="Genomic_DNA"/>
</dbReference>
<accession>A0A4Z0NMF5</accession>
<dbReference type="OrthoDB" id="46712at2"/>
<reference evidence="1 2" key="1">
    <citation type="submission" date="2019-04" db="EMBL/GenBank/DDBJ databases">
        <authorList>
            <person name="Feng G."/>
            <person name="Zhu H."/>
        </authorList>
    </citation>
    <scope>NUCLEOTIDE SEQUENCE [LARGE SCALE GENOMIC DNA]</scope>
    <source>
        <strain evidence="1 2">6HR-1</strain>
    </source>
</reference>
<comment type="caution">
    <text evidence="1">The sequence shown here is derived from an EMBL/GenBank/DDBJ whole genome shotgun (WGS) entry which is preliminary data.</text>
</comment>
<evidence type="ECO:0000313" key="2">
    <source>
        <dbReference type="Proteomes" id="UP000297535"/>
    </source>
</evidence>
<keyword evidence="2" id="KW-1185">Reference proteome</keyword>
<proteinExistence type="predicted"/>
<gene>
    <name evidence="1" type="ORF">EU555_19180</name>
</gene>
<protein>
    <submittedName>
        <fullName evidence="1">Transposase</fullName>
    </submittedName>
</protein>
<dbReference type="Proteomes" id="UP000297535">
    <property type="component" value="Unassembled WGS sequence"/>
</dbReference>
<name>A0A4Z0NMF5_9HYPH</name>